<comment type="caution">
    <text evidence="1">The sequence shown here is derived from an EMBL/GenBank/DDBJ whole genome shotgun (WGS) entry which is preliminary data.</text>
</comment>
<organism evidence="1 2">
    <name type="scientific">Rickettsia amblyommatis str. Ac/Pa</name>
    <dbReference type="NCBI Taxonomy" id="1359164"/>
    <lineage>
        <taxon>Bacteria</taxon>
        <taxon>Pseudomonadati</taxon>
        <taxon>Pseudomonadota</taxon>
        <taxon>Alphaproteobacteria</taxon>
        <taxon>Rickettsiales</taxon>
        <taxon>Rickettsiaceae</taxon>
        <taxon>Rickettsieae</taxon>
        <taxon>Rickettsia</taxon>
        <taxon>spotted fever group</taxon>
    </lineage>
</organism>
<name>A0A0F3N1Y6_RICAM</name>
<dbReference type="EMBL" id="LANR01000001">
    <property type="protein sequence ID" value="KJV61841.1"/>
    <property type="molecule type" value="Genomic_DNA"/>
</dbReference>
<dbReference type="Proteomes" id="UP000033556">
    <property type="component" value="Unassembled WGS sequence"/>
</dbReference>
<evidence type="ECO:0000313" key="2">
    <source>
        <dbReference type="Proteomes" id="UP000033556"/>
    </source>
</evidence>
<dbReference type="AlphaFoldDB" id="A0A0F3N1Y6"/>
<proteinExistence type="predicted"/>
<sequence length="58" mass="6744">MTRAYNVSDLNDNIILHNYTKLLQWGPTNKLLAYIAANIKVQDSLKIIFDNKSFSHYD</sequence>
<keyword evidence="2" id="KW-1185">Reference proteome</keyword>
<gene>
    <name evidence="1" type="ORF">APHACPA_0857</name>
</gene>
<reference evidence="1 2" key="1">
    <citation type="submission" date="2015-01" db="EMBL/GenBank/DDBJ databases">
        <title>Genome Sequencing of Rickettsiales.</title>
        <authorList>
            <person name="Daugherty S.C."/>
            <person name="Su Q."/>
            <person name="Abolude K."/>
            <person name="Beier-Sexton M."/>
            <person name="Carlyon J.A."/>
            <person name="Carter R."/>
            <person name="Day N.P."/>
            <person name="Dumler S.J."/>
            <person name="Dyachenko V."/>
            <person name="Godinez A."/>
            <person name="Kurtti T.J."/>
            <person name="Lichay M."/>
            <person name="Mullins K.E."/>
            <person name="Ott S."/>
            <person name="Pappas-Brown V."/>
            <person name="Paris D.H."/>
            <person name="Patel P."/>
            <person name="Richards A.L."/>
            <person name="Sadzewicz L."/>
            <person name="Sears K."/>
            <person name="Seidman D."/>
            <person name="Sengamalay N."/>
            <person name="Stenos J."/>
            <person name="Tallon L.J."/>
            <person name="Vincent G."/>
            <person name="Fraser C.M."/>
            <person name="Munderloh U."/>
            <person name="Dunning-Hotopp J.C."/>
        </authorList>
    </citation>
    <scope>NUCLEOTIDE SEQUENCE [LARGE SCALE GENOMIC DNA]</scope>
    <source>
        <strain evidence="1 2">Ac/Pa</strain>
    </source>
</reference>
<protein>
    <submittedName>
        <fullName evidence="1">Uncharacterized protein</fullName>
    </submittedName>
</protein>
<accession>A0A0F3N1Y6</accession>
<dbReference type="PATRIC" id="fig|1359164.3.peg.842"/>
<evidence type="ECO:0000313" key="1">
    <source>
        <dbReference type="EMBL" id="KJV61841.1"/>
    </source>
</evidence>